<keyword evidence="5" id="KW-1185">Reference proteome</keyword>
<dbReference type="InterPro" id="IPR015402">
    <property type="entry name" value="DUF1980"/>
</dbReference>
<dbReference type="NCBIfam" id="TIGR03943">
    <property type="entry name" value="TIGR03943 family putative permease subunit"/>
    <property type="match status" value="1"/>
</dbReference>
<keyword evidence="1" id="KW-1133">Transmembrane helix</keyword>
<proteinExistence type="predicted"/>
<feature type="transmembrane region" description="Helical" evidence="1">
    <location>
        <begin position="6"/>
        <end position="26"/>
    </location>
</feature>
<comment type="caution">
    <text evidence="4">The sequence shown here is derived from an EMBL/GenBank/DDBJ whole genome shotgun (WGS) entry which is preliminary data.</text>
</comment>
<feature type="transmembrane region" description="Helical" evidence="1">
    <location>
        <begin position="85"/>
        <end position="106"/>
    </location>
</feature>
<feature type="domain" description="DUF1980" evidence="3">
    <location>
        <begin position="150"/>
        <end position="283"/>
    </location>
</feature>
<feature type="domain" description="DUF1980" evidence="2">
    <location>
        <begin position="9"/>
        <end position="116"/>
    </location>
</feature>
<name>A0ABW2ENA6_9BACI</name>
<sequence>MTKDSHSFIRSVILLGFGLFIIKLLISGDIQKFIAPRMMPYMYFALCVIAILAMIQFFKSDPSDGEHSCDCGHNSEYSSSKGRSLLIYLLFIVPIFSGMLFSDHVLGSSQAAKKGFKYELRSTSTDDEFNKANAEDTDELLNDPAIITTKERYPQLHSTLKKSNTLLLNEDNYIGAISLMEDQINDYVGKEIKVKGFVFREGSFPEDRIVVGRFGISCCVADGGIYGLLIQANGQDFTNYKDDTWVEVTGEVKKIQHNNWELPMIEPTKIKKIDVPDEPYVYEEFEFAG</sequence>
<dbReference type="Proteomes" id="UP001596410">
    <property type="component" value="Unassembled WGS sequence"/>
</dbReference>
<dbReference type="PANTHER" id="PTHR40047">
    <property type="entry name" value="UPF0703 PROTEIN YCGQ"/>
    <property type="match status" value="1"/>
</dbReference>
<dbReference type="InterPro" id="IPR048447">
    <property type="entry name" value="DUF1980_C"/>
</dbReference>
<dbReference type="EMBL" id="JBHSZV010000020">
    <property type="protein sequence ID" value="MFC7061894.1"/>
    <property type="molecule type" value="Genomic_DNA"/>
</dbReference>
<gene>
    <name evidence="4" type="ORF">ACFQIC_08490</name>
</gene>
<dbReference type="Pfam" id="PF21537">
    <property type="entry name" value="DUF1980_C"/>
    <property type="match status" value="1"/>
</dbReference>
<protein>
    <submittedName>
        <fullName evidence="4">TIGR03943 family putative permease subunit</fullName>
    </submittedName>
</protein>
<keyword evidence="1" id="KW-0472">Membrane</keyword>
<organism evidence="4 5">
    <name type="scientific">Halobacillus seohaensis</name>
    <dbReference type="NCBI Taxonomy" id="447421"/>
    <lineage>
        <taxon>Bacteria</taxon>
        <taxon>Bacillati</taxon>
        <taxon>Bacillota</taxon>
        <taxon>Bacilli</taxon>
        <taxon>Bacillales</taxon>
        <taxon>Bacillaceae</taxon>
        <taxon>Halobacillus</taxon>
    </lineage>
</organism>
<keyword evidence="1" id="KW-0812">Transmembrane</keyword>
<evidence type="ECO:0000313" key="4">
    <source>
        <dbReference type="EMBL" id="MFC7061894.1"/>
    </source>
</evidence>
<dbReference type="Pfam" id="PF09323">
    <property type="entry name" value="DUF1980"/>
    <property type="match status" value="1"/>
</dbReference>
<dbReference type="InterPro" id="IPR048493">
    <property type="entry name" value="DUF1980_N"/>
</dbReference>
<evidence type="ECO:0000259" key="3">
    <source>
        <dbReference type="Pfam" id="PF21537"/>
    </source>
</evidence>
<accession>A0ABW2ENA6</accession>
<evidence type="ECO:0000256" key="1">
    <source>
        <dbReference type="SAM" id="Phobius"/>
    </source>
</evidence>
<evidence type="ECO:0000313" key="5">
    <source>
        <dbReference type="Proteomes" id="UP001596410"/>
    </source>
</evidence>
<dbReference type="InterPro" id="IPR052955">
    <property type="entry name" value="UPF0703_membrane_permease"/>
</dbReference>
<dbReference type="PANTHER" id="PTHR40047:SF1">
    <property type="entry name" value="UPF0703 PROTEIN YCGQ"/>
    <property type="match status" value="1"/>
</dbReference>
<feature type="transmembrane region" description="Helical" evidence="1">
    <location>
        <begin position="38"/>
        <end position="58"/>
    </location>
</feature>
<dbReference type="RefSeq" id="WP_204709914.1">
    <property type="nucleotide sequence ID" value="NZ_JBHSZV010000020.1"/>
</dbReference>
<reference evidence="5" key="1">
    <citation type="journal article" date="2019" name="Int. J. Syst. Evol. Microbiol.">
        <title>The Global Catalogue of Microorganisms (GCM) 10K type strain sequencing project: providing services to taxonomists for standard genome sequencing and annotation.</title>
        <authorList>
            <consortium name="The Broad Institute Genomics Platform"/>
            <consortium name="The Broad Institute Genome Sequencing Center for Infectious Disease"/>
            <person name="Wu L."/>
            <person name="Ma J."/>
        </authorList>
    </citation>
    <scope>NUCLEOTIDE SEQUENCE [LARGE SCALE GENOMIC DNA]</scope>
    <source>
        <strain evidence="5">CGMCC 4.1621</strain>
    </source>
</reference>
<evidence type="ECO:0000259" key="2">
    <source>
        <dbReference type="Pfam" id="PF09323"/>
    </source>
</evidence>